<reference evidence="1" key="1">
    <citation type="journal article" date="2014" name="Int. J. Syst. Evol. Microbiol.">
        <title>Complete genome sequence of Corynebacterium casei LMG S-19264T (=DSM 44701T), isolated from a smear-ripened cheese.</title>
        <authorList>
            <consortium name="US DOE Joint Genome Institute (JGI-PGF)"/>
            <person name="Walter F."/>
            <person name="Albersmeier A."/>
            <person name="Kalinowski J."/>
            <person name="Ruckert C."/>
        </authorList>
    </citation>
    <scope>NUCLEOTIDE SEQUENCE</scope>
    <source>
        <strain evidence="1">CGMCC 1.12195</strain>
    </source>
</reference>
<dbReference type="EMBL" id="BMER01000002">
    <property type="protein sequence ID" value="GGG88935.1"/>
    <property type="molecule type" value="Genomic_DNA"/>
</dbReference>
<keyword evidence="2" id="KW-1185">Reference proteome</keyword>
<comment type="caution">
    <text evidence="1">The sequence shown here is derived from an EMBL/GenBank/DDBJ whole genome shotgun (WGS) entry which is preliminary data.</text>
</comment>
<dbReference type="Proteomes" id="UP000660862">
    <property type="component" value="Unassembled WGS sequence"/>
</dbReference>
<protein>
    <submittedName>
        <fullName evidence="1">Uncharacterized protein</fullName>
    </submittedName>
</protein>
<gene>
    <name evidence="1" type="ORF">GCM10007415_23780</name>
</gene>
<dbReference type="AlphaFoldDB" id="A0A917MB38"/>
<proteinExistence type="predicted"/>
<dbReference type="RefSeq" id="WP_229738718.1">
    <property type="nucleotide sequence ID" value="NZ_BMER01000002.1"/>
</dbReference>
<reference evidence="1" key="2">
    <citation type="submission" date="2020-09" db="EMBL/GenBank/DDBJ databases">
        <authorList>
            <person name="Sun Q."/>
            <person name="Zhou Y."/>
        </authorList>
    </citation>
    <scope>NUCLEOTIDE SEQUENCE</scope>
    <source>
        <strain evidence="1">CGMCC 1.12195</strain>
    </source>
</reference>
<organism evidence="1 2">
    <name type="scientific">Parapedobacter pyrenivorans</name>
    <dbReference type="NCBI Taxonomy" id="1305674"/>
    <lineage>
        <taxon>Bacteria</taxon>
        <taxon>Pseudomonadati</taxon>
        <taxon>Bacteroidota</taxon>
        <taxon>Sphingobacteriia</taxon>
        <taxon>Sphingobacteriales</taxon>
        <taxon>Sphingobacteriaceae</taxon>
        <taxon>Parapedobacter</taxon>
    </lineage>
</organism>
<accession>A0A917MB38</accession>
<name>A0A917MB38_9SPHI</name>
<evidence type="ECO:0000313" key="2">
    <source>
        <dbReference type="Proteomes" id="UP000660862"/>
    </source>
</evidence>
<evidence type="ECO:0000313" key="1">
    <source>
        <dbReference type="EMBL" id="GGG88935.1"/>
    </source>
</evidence>
<sequence>MKQLAIKNITTMQLELFITKRLFKDYINSFLEDNNLTLFFELKNNQYLYTTHLTNDKLEEKNLVVGIGTSNMVSSLKDDSVLDNLDPMSLVFVNYRTPSDPDKLVNFTVYWKTTNKDARKVGNMIKKSISKKFNKGVEVVDKTYVEYNRYLNEYYWSNDILTFKERLYKSGGIIQVQPI</sequence>